<organism evidence="1 2">
    <name type="scientific">Lindgomyces ingoldianus</name>
    <dbReference type="NCBI Taxonomy" id="673940"/>
    <lineage>
        <taxon>Eukaryota</taxon>
        <taxon>Fungi</taxon>
        <taxon>Dikarya</taxon>
        <taxon>Ascomycota</taxon>
        <taxon>Pezizomycotina</taxon>
        <taxon>Dothideomycetes</taxon>
        <taxon>Pleosporomycetidae</taxon>
        <taxon>Pleosporales</taxon>
        <taxon>Lindgomycetaceae</taxon>
        <taxon>Lindgomyces</taxon>
    </lineage>
</organism>
<evidence type="ECO:0000313" key="2">
    <source>
        <dbReference type="Proteomes" id="UP000799755"/>
    </source>
</evidence>
<keyword evidence="2" id="KW-1185">Reference proteome</keyword>
<gene>
    <name evidence="1" type="ORF">BDR25DRAFT_296929</name>
</gene>
<comment type="caution">
    <text evidence="1">The sequence shown here is derived from an EMBL/GenBank/DDBJ whole genome shotgun (WGS) entry which is preliminary data.</text>
</comment>
<evidence type="ECO:0000313" key="1">
    <source>
        <dbReference type="EMBL" id="KAF2464295.1"/>
    </source>
</evidence>
<dbReference type="EMBL" id="MU003538">
    <property type="protein sequence ID" value="KAF2464295.1"/>
    <property type="molecule type" value="Genomic_DNA"/>
</dbReference>
<proteinExistence type="predicted"/>
<sequence>MLSRASSDAGTRLRRSKSTSTVHRHPPPTPERLDPDVAQQHALAAATTAYVRAHAHEAAERPRNRGSDLSRSKSNASRKSQGSHFPPRESSLRSIQPQKGAQMPSVSRQIRTLTMATEKFPPFQSTPGANQNVMSQPSITFNENTRPSSQPKSNRPSASSSVASQQIRKARSMYYASSIQTGSPLPRPPAKYLTTPPPVSPVVPPEGLITPVRLSAVSPLASPRLPVTIAPDESVDKARDKYLQDFRQPRQVRHKPSLFLAPFKKRQEKGKNRVPSRSSGFVSNDSSHTATDTTVDVTLSDFQPQKEKRSFSNSLKTKFKKVFRKTSNKSSALPVQQVEASRDYFGDYAAHSRITDRNFEIPSPDEDALQRIRSRTPSLEGGRPALIRQSSRGSLRSLHSDTDISNAATSRVTSWSNSSASNTLTQREIKRLTVIHEAKDSIGSEADRNPIPPSPTRKPPSIPAFAAFREPMPMESVIEEVSTPVDPKRVFSALMKEIDASKATSAQAAHLAQISDQDGDVFAVNSGRDIPSSASREVHSSASRDFPSSTSKDPYRPLAGTRPESVATQSKASSIKSFGRALRSTIRTVSPSEHTSSPIPARPSSVRGHVRHPHLDTDESSTNTGSDMQRYGGEDNVIRTTQFKKRPRNPLHPRETVPEKVVTPTPEQIESRVEKSKGRWKTPLEENHIPFFPRSTKRTFTVTNIARKTFSHRPSQDQAPAQALAQMESLPVVEETRRADAPHSPKSPKPRPLFSPLSPSIYSRNTDGASILPNDSALSLDKVDMEQGEGGTAVIITSHPVKSFVIGTPSPHRRTNSNRSSRDWKAWLSHEVSELENLPQEDFSIHKGYTSTNHTREFTQVSEDDTTVIRASIEVSTPKQLSPEATPTNHDVPREPYSSIGTSPESLAAPKKSEDSRTPRKNSPRPPLNSLPKKNRQSSILSDHSSLERPKLETRASERMNERFPYIKTGRRRSSNNSGRYSYKSQSTPNSGSSSLKASPSPRVYSDFSAPSVQVTPKHEPNSSSKRAESTADNEIENRKENAAPSSVKSLSTSNVTSSSVRPKSLQPLASSAWNRSPSSLAIYTTSAEDPKVKLTRNSSPAALVPTRPRLRPQNTSISKLAARPKSAFDLRGATTPSPLSTIPPASDSPKKASGRQSLPIIPRKPVAGRPLEGDALRMILESPDLRGDVTGRVTPGQRMAERFLRERHAGSGAGTPVSVISAEDEVERERDGFTPAFL</sequence>
<protein>
    <submittedName>
        <fullName evidence="1">Uncharacterized protein</fullName>
    </submittedName>
</protein>
<dbReference type="Proteomes" id="UP000799755">
    <property type="component" value="Unassembled WGS sequence"/>
</dbReference>
<name>A0ACB6QBQ9_9PLEO</name>
<reference evidence="1" key="1">
    <citation type="journal article" date="2020" name="Stud. Mycol.">
        <title>101 Dothideomycetes genomes: a test case for predicting lifestyles and emergence of pathogens.</title>
        <authorList>
            <person name="Haridas S."/>
            <person name="Albert R."/>
            <person name="Binder M."/>
            <person name="Bloem J."/>
            <person name="Labutti K."/>
            <person name="Salamov A."/>
            <person name="Andreopoulos B."/>
            <person name="Baker S."/>
            <person name="Barry K."/>
            <person name="Bills G."/>
            <person name="Bluhm B."/>
            <person name="Cannon C."/>
            <person name="Castanera R."/>
            <person name="Culley D."/>
            <person name="Daum C."/>
            <person name="Ezra D."/>
            <person name="Gonzalez J."/>
            <person name="Henrissat B."/>
            <person name="Kuo A."/>
            <person name="Liang C."/>
            <person name="Lipzen A."/>
            <person name="Lutzoni F."/>
            <person name="Magnuson J."/>
            <person name="Mondo S."/>
            <person name="Nolan M."/>
            <person name="Ohm R."/>
            <person name="Pangilinan J."/>
            <person name="Park H.-J."/>
            <person name="Ramirez L."/>
            <person name="Alfaro M."/>
            <person name="Sun H."/>
            <person name="Tritt A."/>
            <person name="Yoshinaga Y."/>
            <person name="Zwiers L.-H."/>
            <person name="Turgeon B."/>
            <person name="Goodwin S."/>
            <person name="Spatafora J."/>
            <person name="Crous P."/>
            <person name="Grigoriev I."/>
        </authorList>
    </citation>
    <scope>NUCLEOTIDE SEQUENCE</scope>
    <source>
        <strain evidence="1">ATCC 200398</strain>
    </source>
</reference>
<accession>A0ACB6QBQ9</accession>